<protein>
    <recommendedName>
        <fullName evidence="2">Zinc finger, CCHC-type</fullName>
    </recommendedName>
</protein>
<sequence>YQGIPEDMLLSLAEKETAKETWTTLKTTYMGADRVKTARVQTLKAEFEVLSMKETELVDEFPTKLSNVVSNIRALGDKIEETYVVKKLLRAVPFKFLQIASTIEQFGDLDHMSVEEVVGRLKMYEERIKGHVEADEKKLLLTHQEWSERN</sequence>
<comment type="caution">
    <text evidence="1">The sequence shown here is derived from an EMBL/GenBank/DDBJ whole genome shotgun (WGS) entry which is preliminary data.</text>
</comment>
<accession>A0A699W8P7</accession>
<dbReference type="EMBL" id="BKCJ011566080">
    <property type="protein sequence ID" value="GFD42098.1"/>
    <property type="molecule type" value="Genomic_DNA"/>
</dbReference>
<evidence type="ECO:0008006" key="2">
    <source>
        <dbReference type="Google" id="ProtNLM"/>
    </source>
</evidence>
<feature type="non-terminal residue" evidence="1">
    <location>
        <position position="1"/>
    </location>
</feature>
<reference evidence="1" key="1">
    <citation type="journal article" date="2019" name="Sci. Rep.">
        <title>Draft genome of Tanacetum cinerariifolium, the natural source of mosquito coil.</title>
        <authorList>
            <person name="Yamashiro T."/>
            <person name="Shiraishi A."/>
            <person name="Satake H."/>
            <person name="Nakayama K."/>
        </authorList>
    </citation>
    <scope>NUCLEOTIDE SEQUENCE</scope>
</reference>
<dbReference type="Pfam" id="PF14223">
    <property type="entry name" value="Retrotran_gag_2"/>
    <property type="match status" value="1"/>
</dbReference>
<feature type="non-terminal residue" evidence="1">
    <location>
        <position position="150"/>
    </location>
</feature>
<gene>
    <name evidence="1" type="ORF">Tci_914067</name>
</gene>
<dbReference type="PANTHER" id="PTHR35317">
    <property type="entry name" value="OS04G0629600 PROTEIN"/>
    <property type="match status" value="1"/>
</dbReference>
<dbReference type="AlphaFoldDB" id="A0A699W8P7"/>
<proteinExistence type="predicted"/>
<name>A0A699W8P7_TANCI</name>
<evidence type="ECO:0000313" key="1">
    <source>
        <dbReference type="EMBL" id="GFD42098.1"/>
    </source>
</evidence>
<dbReference type="PANTHER" id="PTHR35317:SF38">
    <property type="entry name" value="RNA-DIRECTED DNA POLYMERASE"/>
    <property type="match status" value="1"/>
</dbReference>
<organism evidence="1">
    <name type="scientific">Tanacetum cinerariifolium</name>
    <name type="common">Dalmatian daisy</name>
    <name type="synonym">Chrysanthemum cinerariifolium</name>
    <dbReference type="NCBI Taxonomy" id="118510"/>
    <lineage>
        <taxon>Eukaryota</taxon>
        <taxon>Viridiplantae</taxon>
        <taxon>Streptophyta</taxon>
        <taxon>Embryophyta</taxon>
        <taxon>Tracheophyta</taxon>
        <taxon>Spermatophyta</taxon>
        <taxon>Magnoliopsida</taxon>
        <taxon>eudicotyledons</taxon>
        <taxon>Gunneridae</taxon>
        <taxon>Pentapetalae</taxon>
        <taxon>asterids</taxon>
        <taxon>campanulids</taxon>
        <taxon>Asterales</taxon>
        <taxon>Asteraceae</taxon>
        <taxon>Asteroideae</taxon>
        <taxon>Anthemideae</taxon>
        <taxon>Anthemidinae</taxon>
        <taxon>Tanacetum</taxon>
    </lineage>
</organism>